<dbReference type="Gramene" id="CMS254CT">
    <property type="protein sequence ID" value="CMS254CT"/>
    <property type="gene ID" value="CMS254C"/>
</dbReference>
<dbReference type="eggNOG" id="KOG4569">
    <property type="taxonomic scope" value="Eukaryota"/>
</dbReference>
<dbReference type="HOGENOM" id="CLU_280968_0_0_1"/>
<feature type="transmembrane region" description="Helical" evidence="2">
    <location>
        <begin position="372"/>
        <end position="398"/>
    </location>
</feature>
<accession>M1VBV1</accession>
<keyword evidence="2" id="KW-0472">Membrane</keyword>
<dbReference type="OrthoDB" id="2018at2759"/>
<sequence>MVAVGKFLVRKIRSFFGAVDRALFFITCWISVNPVRETSLSEQDELVDGGNLFLTRLESGLEPKLRHSSVQKIRGDEALAGGIAPGHDVSTKGTCSGPHDLPQKPSDAARFPTFRAAQKATKDGRGPSLDKHPVVDGRSSPAAHGARPKHARTPTRKVWRQHRFRRVDADAVDDAYPRNKAPAAPSETFSRTDTKQWIREIRDIYASRISFPRHKYEVFRPSQLNFVVITLWGLIFVAVALVIAVIIYTRAVNSDYFLYSTTFLYVATIGSMTESAISLLLYLFFYARVALVPARERTRIQYVIAAMTLVLFWQTEPLTALLRLADKGRLTTRVPRVVVAFQLVGNSAFYIGTIGFMLVVCHLYRIRETLPLNWLIFLGPKLVLVCTLLALSFVLFFVGRVMPSRLPLLSLIALARAGRATGLWARKALSIVAVLTLCELYALVAVLYEIRRTWRCLNTEPYTTSRARQLGFRLFLYTTGLAYFVLWILLILIVSICPMSFSIAYYYIMLSYDRLPSFYTDNSRVERFLASVYFNPLFSSSLYFILNSITIAIMICNVLIYLPPETPALFAKIVCCLATSRKDVLSNYLCCRDEPRPFFRWGPRQTSHGTVDAPPSIASLPTGQGVTRCDAYPVSCPIEAQVQAPNIMAPVGSSKPVAGTSLDTLTTNDATMASTNENQLHRAQAGLWKPNGDTPSRDSGTAGALATRIPVLRRYVFSVETMVEQFNLSWLAYVLDPARCSGRFIQSQRFWRDSLELFYDAATDTLGYILEADDRIVLSFRGTRSRRNLQTDMQTRLVPLRFPNGDMDHALYQYLLRCGKYYNRKDARWSPVMHISDTALRLERYLRFRARSDRPRVHEGFLASYLTLCEALERALTQRYQRNPRPVLISGHSLGGALANLAALHLAIHLQLGQDSLMLTTFGSPRVGDLHFARLLDYLVPIHFRVTNAADVVARLPFTGLGGWFACGGAAYAHAGVQVLLNKHGLLRVDPSVVELEFQFRVGAYIEPHLKRGYKRSIEAWAQRSGNDGWQPDLWVFPKKKRMFGLGSGPQEENDIVLDTGEDEIKEDESTSKVHEMIEAEAALEENMDVLANEGEIRNLVRGMTWRVLSQGWLSSS</sequence>
<feature type="compositionally biased region" description="Basic and acidic residues" evidence="1">
    <location>
        <begin position="120"/>
        <end position="135"/>
    </location>
</feature>
<dbReference type="Proteomes" id="UP000007014">
    <property type="component" value="Chromosome 19"/>
</dbReference>
<evidence type="ECO:0000313" key="4">
    <source>
        <dbReference type="EMBL" id="BAM82854.1"/>
    </source>
</evidence>
<gene>
    <name evidence="4" type="ORF">CYME_CMS254C</name>
</gene>
<feature type="transmembrane region" description="Helical" evidence="2">
    <location>
        <begin position="335"/>
        <end position="360"/>
    </location>
</feature>
<proteinExistence type="predicted"/>
<reference evidence="4 5" key="1">
    <citation type="journal article" date="2004" name="Nature">
        <title>Genome sequence of the ultrasmall unicellular red alga Cyanidioschyzon merolae 10D.</title>
        <authorList>
            <person name="Matsuzaki M."/>
            <person name="Misumi O."/>
            <person name="Shin-i T."/>
            <person name="Maruyama S."/>
            <person name="Takahara M."/>
            <person name="Miyagishima S."/>
            <person name="Mori T."/>
            <person name="Nishida K."/>
            <person name="Yagisawa F."/>
            <person name="Nishida K."/>
            <person name="Yoshida Y."/>
            <person name="Nishimura Y."/>
            <person name="Nakao S."/>
            <person name="Kobayashi T."/>
            <person name="Momoyama Y."/>
            <person name="Higashiyama T."/>
            <person name="Minoda A."/>
            <person name="Sano M."/>
            <person name="Nomoto H."/>
            <person name="Oishi K."/>
            <person name="Hayashi H."/>
            <person name="Ohta F."/>
            <person name="Nishizaka S."/>
            <person name="Haga S."/>
            <person name="Miura S."/>
            <person name="Morishita T."/>
            <person name="Kabeya Y."/>
            <person name="Terasawa K."/>
            <person name="Suzuki Y."/>
            <person name="Ishii Y."/>
            <person name="Asakawa S."/>
            <person name="Takano H."/>
            <person name="Ohta N."/>
            <person name="Kuroiwa H."/>
            <person name="Tanaka K."/>
            <person name="Shimizu N."/>
            <person name="Sugano S."/>
            <person name="Sato N."/>
            <person name="Nozaki H."/>
            <person name="Ogasawara N."/>
            <person name="Kohara Y."/>
            <person name="Kuroiwa T."/>
        </authorList>
    </citation>
    <scope>NUCLEOTIDE SEQUENCE [LARGE SCALE GENOMIC DNA]</scope>
    <source>
        <strain evidence="4 5">10D</strain>
    </source>
</reference>
<dbReference type="Gene3D" id="3.40.50.1820">
    <property type="entry name" value="alpha/beta hydrolase"/>
    <property type="match status" value="1"/>
</dbReference>
<feature type="transmembrane region" description="Helical" evidence="2">
    <location>
        <begin position="224"/>
        <end position="251"/>
    </location>
</feature>
<dbReference type="InterPro" id="IPR002921">
    <property type="entry name" value="Fungal_lipase-type"/>
</dbReference>
<feature type="domain" description="Fungal lipase-type" evidence="3">
    <location>
        <begin position="777"/>
        <end position="959"/>
    </location>
</feature>
<dbReference type="PANTHER" id="PTHR45856">
    <property type="entry name" value="ALPHA/BETA-HYDROLASES SUPERFAMILY PROTEIN"/>
    <property type="match status" value="1"/>
</dbReference>
<dbReference type="InterPro" id="IPR051218">
    <property type="entry name" value="Sec_MonoDiacylglyc_Lipase"/>
</dbReference>
<dbReference type="EMBL" id="AP006501">
    <property type="protein sequence ID" value="BAM82854.1"/>
    <property type="molecule type" value="Genomic_DNA"/>
</dbReference>
<protein>
    <submittedName>
        <fullName evidence="4">Similar to triacylglycerol lipase</fullName>
    </submittedName>
</protein>
<feature type="transmembrane region" description="Helical" evidence="2">
    <location>
        <begin position="299"/>
        <end position="315"/>
    </location>
</feature>
<name>M1VBV1_CYAM1</name>
<evidence type="ECO:0000256" key="2">
    <source>
        <dbReference type="SAM" id="Phobius"/>
    </source>
</evidence>
<feature type="transmembrane region" description="Helical" evidence="2">
    <location>
        <begin position="263"/>
        <end position="287"/>
    </location>
</feature>
<dbReference type="RefSeq" id="XP_005538890.1">
    <property type="nucleotide sequence ID" value="XM_005538833.1"/>
</dbReference>
<organism evidence="4 5">
    <name type="scientific">Cyanidioschyzon merolae (strain NIES-3377 / 10D)</name>
    <name type="common">Unicellular red alga</name>
    <dbReference type="NCBI Taxonomy" id="280699"/>
    <lineage>
        <taxon>Eukaryota</taxon>
        <taxon>Rhodophyta</taxon>
        <taxon>Bangiophyceae</taxon>
        <taxon>Cyanidiales</taxon>
        <taxon>Cyanidiaceae</taxon>
        <taxon>Cyanidioschyzon</taxon>
    </lineage>
</organism>
<dbReference type="OMA" id="RSTHANY"/>
<feature type="transmembrane region" description="Helical" evidence="2">
    <location>
        <begin position="542"/>
        <end position="562"/>
    </location>
</feature>
<dbReference type="PANTHER" id="PTHR45856:SF24">
    <property type="entry name" value="FUNGAL LIPASE-LIKE DOMAIN-CONTAINING PROTEIN"/>
    <property type="match status" value="1"/>
</dbReference>
<dbReference type="AlphaFoldDB" id="M1VBV1"/>
<evidence type="ECO:0000313" key="5">
    <source>
        <dbReference type="Proteomes" id="UP000007014"/>
    </source>
</evidence>
<feature type="region of interest" description="Disordered" evidence="1">
    <location>
        <begin position="116"/>
        <end position="156"/>
    </location>
</feature>
<dbReference type="CDD" id="cd00519">
    <property type="entry name" value="Lipase_3"/>
    <property type="match status" value="1"/>
</dbReference>
<feature type="transmembrane region" description="Helical" evidence="2">
    <location>
        <begin position="428"/>
        <end position="448"/>
    </location>
</feature>
<keyword evidence="5" id="KW-1185">Reference proteome</keyword>
<dbReference type="KEGG" id="cme:CYME_CMS254C"/>
<feature type="transmembrane region" description="Helical" evidence="2">
    <location>
        <begin position="475"/>
        <end position="508"/>
    </location>
</feature>
<evidence type="ECO:0000259" key="3">
    <source>
        <dbReference type="Pfam" id="PF01764"/>
    </source>
</evidence>
<keyword evidence="2" id="KW-0812">Transmembrane</keyword>
<dbReference type="Pfam" id="PF01764">
    <property type="entry name" value="Lipase_3"/>
    <property type="match status" value="1"/>
</dbReference>
<feature type="compositionally biased region" description="Basic residues" evidence="1">
    <location>
        <begin position="146"/>
        <end position="156"/>
    </location>
</feature>
<keyword evidence="2" id="KW-1133">Transmembrane helix</keyword>
<dbReference type="SUPFAM" id="SSF53474">
    <property type="entry name" value="alpha/beta-Hydrolases"/>
    <property type="match status" value="1"/>
</dbReference>
<dbReference type="GeneID" id="16997160"/>
<reference evidence="4 5" key="2">
    <citation type="journal article" date="2007" name="BMC Biol.">
        <title>A 100%-complete sequence reveals unusually simple genomic features in the hot-spring red alga Cyanidioschyzon merolae.</title>
        <authorList>
            <person name="Nozaki H."/>
            <person name="Takano H."/>
            <person name="Misumi O."/>
            <person name="Terasawa K."/>
            <person name="Matsuzaki M."/>
            <person name="Maruyama S."/>
            <person name="Nishida K."/>
            <person name="Yagisawa F."/>
            <person name="Yoshida Y."/>
            <person name="Fujiwara T."/>
            <person name="Takio S."/>
            <person name="Tamura K."/>
            <person name="Chung S.J."/>
            <person name="Nakamura S."/>
            <person name="Kuroiwa H."/>
            <person name="Tanaka K."/>
            <person name="Sato N."/>
            <person name="Kuroiwa T."/>
        </authorList>
    </citation>
    <scope>NUCLEOTIDE SEQUENCE [LARGE SCALE GENOMIC DNA]</scope>
    <source>
        <strain evidence="4 5">10D</strain>
    </source>
</reference>
<evidence type="ECO:0000256" key="1">
    <source>
        <dbReference type="SAM" id="MobiDB-lite"/>
    </source>
</evidence>
<dbReference type="GO" id="GO:0006629">
    <property type="term" value="P:lipid metabolic process"/>
    <property type="evidence" value="ECO:0007669"/>
    <property type="project" value="InterPro"/>
</dbReference>
<dbReference type="InterPro" id="IPR029058">
    <property type="entry name" value="AB_hydrolase_fold"/>
</dbReference>